<dbReference type="OrthoDB" id="3785436at2759"/>
<gene>
    <name evidence="3" type="ORF">K469DRAFT_208803</name>
</gene>
<name>A0A6A6DYP6_9PEZI</name>
<feature type="region of interest" description="Disordered" evidence="1">
    <location>
        <begin position="23"/>
        <end position="188"/>
    </location>
</feature>
<sequence>MRTWQFALLLLGLLCLFGVDAAPAKSKPKSSKAAAPAKSSKAADPPKSSKAPDPPKSSQAPASSKAPSSKVPSSKAASSKAPTSIIVTSTKAAATSKVDSKTSAVKTSAVVSSAKTSATVKVSSSAASGKSEATSASSGKVSASSSTGKPTTTSALSGSSSASVSSGKSSALTTGGSSAASGTTKSSSVSVTAITSSTSATPSACKLNARAPADDPCRTEEDNNRIMIDNYKIAEAAAKKKGKTLAVNQLYLFLMKQGERNRPKHHGVVVGKVMMVNGQRGMEATLQQLTKPTDENGQVTRHENAKVFCGAVVGAVCDTGPYKRVECAKLKKTKYKLIGDAAIEFADPDRFIQKGDAVFMREKPYNVLTWNCQIYAKNLINVTKLKDRQAIKLTDAQAQPSQPQENNSDSDDDWGYDGNNPLGGFRVVNMGPDDYNNDRISIDK</sequence>
<keyword evidence="4" id="KW-1185">Reference proteome</keyword>
<feature type="signal peptide" evidence="2">
    <location>
        <begin position="1"/>
        <end position="21"/>
    </location>
</feature>
<reference evidence="3" key="1">
    <citation type="journal article" date="2020" name="Stud. Mycol.">
        <title>101 Dothideomycetes genomes: a test case for predicting lifestyles and emergence of pathogens.</title>
        <authorList>
            <person name="Haridas S."/>
            <person name="Albert R."/>
            <person name="Binder M."/>
            <person name="Bloem J."/>
            <person name="Labutti K."/>
            <person name="Salamov A."/>
            <person name="Andreopoulos B."/>
            <person name="Baker S."/>
            <person name="Barry K."/>
            <person name="Bills G."/>
            <person name="Bluhm B."/>
            <person name="Cannon C."/>
            <person name="Castanera R."/>
            <person name="Culley D."/>
            <person name="Daum C."/>
            <person name="Ezra D."/>
            <person name="Gonzalez J."/>
            <person name="Henrissat B."/>
            <person name="Kuo A."/>
            <person name="Liang C."/>
            <person name="Lipzen A."/>
            <person name="Lutzoni F."/>
            <person name="Magnuson J."/>
            <person name="Mondo S."/>
            <person name="Nolan M."/>
            <person name="Ohm R."/>
            <person name="Pangilinan J."/>
            <person name="Park H.-J."/>
            <person name="Ramirez L."/>
            <person name="Alfaro M."/>
            <person name="Sun H."/>
            <person name="Tritt A."/>
            <person name="Yoshinaga Y."/>
            <person name="Zwiers L.-H."/>
            <person name="Turgeon B."/>
            <person name="Goodwin S."/>
            <person name="Spatafora J."/>
            <person name="Crous P."/>
            <person name="Grigoriev I."/>
        </authorList>
    </citation>
    <scope>NUCLEOTIDE SEQUENCE</scope>
    <source>
        <strain evidence="3">CBS 207.26</strain>
    </source>
</reference>
<protein>
    <submittedName>
        <fullName evidence="3">Uncharacterized protein</fullName>
    </submittedName>
</protein>
<evidence type="ECO:0000256" key="2">
    <source>
        <dbReference type="SAM" id="SignalP"/>
    </source>
</evidence>
<evidence type="ECO:0000313" key="3">
    <source>
        <dbReference type="EMBL" id="KAF2183502.1"/>
    </source>
</evidence>
<dbReference type="EMBL" id="ML994642">
    <property type="protein sequence ID" value="KAF2183502.1"/>
    <property type="molecule type" value="Genomic_DNA"/>
</dbReference>
<evidence type="ECO:0000256" key="1">
    <source>
        <dbReference type="SAM" id="MobiDB-lite"/>
    </source>
</evidence>
<organism evidence="3 4">
    <name type="scientific">Zopfia rhizophila CBS 207.26</name>
    <dbReference type="NCBI Taxonomy" id="1314779"/>
    <lineage>
        <taxon>Eukaryota</taxon>
        <taxon>Fungi</taxon>
        <taxon>Dikarya</taxon>
        <taxon>Ascomycota</taxon>
        <taxon>Pezizomycotina</taxon>
        <taxon>Dothideomycetes</taxon>
        <taxon>Dothideomycetes incertae sedis</taxon>
        <taxon>Zopfiaceae</taxon>
        <taxon>Zopfia</taxon>
    </lineage>
</organism>
<feature type="compositionally biased region" description="Polar residues" evidence="1">
    <location>
        <begin position="396"/>
        <end position="407"/>
    </location>
</feature>
<evidence type="ECO:0000313" key="4">
    <source>
        <dbReference type="Proteomes" id="UP000800200"/>
    </source>
</evidence>
<keyword evidence="2" id="KW-0732">Signal</keyword>
<dbReference type="AlphaFoldDB" id="A0A6A6DYP6"/>
<dbReference type="Proteomes" id="UP000800200">
    <property type="component" value="Unassembled WGS sequence"/>
</dbReference>
<feature type="chain" id="PRO_5025567838" evidence="2">
    <location>
        <begin position="22"/>
        <end position="444"/>
    </location>
</feature>
<feature type="compositionally biased region" description="Low complexity" evidence="1">
    <location>
        <begin position="101"/>
        <end position="188"/>
    </location>
</feature>
<feature type="region of interest" description="Disordered" evidence="1">
    <location>
        <begin position="394"/>
        <end position="444"/>
    </location>
</feature>
<feature type="compositionally biased region" description="Low complexity" evidence="1">
    <location>
        <begin position="23"/>
        <end position="82"/>
    </location>
</feature>
<proteinExistence type="predicted"/>
<accession>A0A6A6DYP6</accession>